<dbReference type="Proteomes" id="UP000594638">
    <property type="component" value="Unassembled WGS sequence"/>
</dbReference>
<dbReference type="PANTHER" id="PTHR34054">
    <property type="entry name" value="EXPRESSED PROTEIN"/>
    <property type="match status" value="1"/>
</dbReference>
<evidence type="ECO:0000313" key="1">
    <source>
        <dbReference type="EMBL" id="CAA2961133.1"/>
    </source>
</evidence>
<gene>
    <name evidence="1" type="ORF">OLEA9_A089192</name>
</gene>
<accession>A0A8S0Q0V7</accession>
<evidence type="ECO:0000313" key="2">
    <source>
        <dbReference type="Proteomes" id="UP000594638"/>
    </source>
</evidence>
<reference evidence="1 2" key="1">
    <citation type="submission" date="2019-12" db="EMBL/GenBank/DDBJ databases">
        <authorList>
            <person name="Alioto T."/>
            <person name="Alioto T."/>
            <person name="Gomez Garrido J."/>
        </authorList>
    </citation>
    <scope>NUCLEOTIDE SEQUENCE [LARGE SCALE GENOMIC DNA]</scope>
</reference>
<proteinExistence type="predicted"/>
<comment type="caution">
    <text evidence="1">The sequence shown here is derived from an EMBL/GenBank/DDBJ whole genome shotgun (WGS) entry which is preliminary data.</text>
</comment>
<keyword evidence="2" id="KW-1185">Reference proteome</keyword>
<dbReference type="EMBL" id="CACTIH010000501">
    <property type="protein sequence ID" value="CAA2961133.1"/>
    <property type="molecule type" value="Genomic_DNA"/>
</dbReference>
<dbReference type="Gramene" id="OE9A089192T1">
    <property type="protein sequence ID" value="OE9A089192C1"/>
    <property type="gene ID" value="OE9A089192"/>
</dbReference>
<sequence length="140" mass="15436">MEDPVLTSAGKKTGSKSLSDLLHNIAETPFLTPVASPPYFTPPLTPSSSSLSSSDNHILKGCFHPLHESESDAVFNKLRSSPPPKLKFLRDAEDKLYAKKIHGRRSGTWSKSLIRRGVSSLKRFRCTSYTYSSSVPIIES</sequence>
<dbReference type="AlphaFoldDB" id="A0A8S0Q0V7"/>
<dbReference type="OrthoDB" id="1707227at2759"/>
<dbReference type="PANTHER" id="PTHR34054:SF2">
    <property type="entry name" value="EXPRESSED PROTEIN"/>
    <property type="match status" value="1"/>
</dbReference>
<dbReference type="InterPro" id="IPR045884">
    <property type="entry name" value="At5g59350-like"/>
</dbReference>
<organism evidence="1 2">
    <name type="scientific">Olea europaea subsp. europaea</name>
    <dbReference type="NCBI Taxonomy" id="158383"/>
    <lineage>
        <taxon>Eukaryota</taxon>
        <taxon>Viridiplantae</taxon>
        <taxon>Streptophyta</taxon>
        <taxon>Embryophyta</taxon>
        <taxon>Tracheophyta</taxon>
        <taxon>Spermatophyta</taxon>
        <taxon>Magnoliopsida</taxon>
        <taxon>eudicotyledons</taxon>
        <taxon>Gunneridae</taxon>
        <taxon>Pentapetalae</taxon>
        <taxon>asterids</taxon>
        <taxon>lamiids</taxon>
        <taxon>Lamiales</taxon>
        <taxon>Oleaceae</taxon>
        <taxon>Oleeae</taxon>
        <taxon>Olea</taxon>
    </lineage>
</organism>
<protein>
    <submittedName>
        <fullName evidence="1">Uncharacterized protein LOC111401018</fullName>
    </submittedName>
</protein>
<name>A0A8S0Q0V7_OLEEU</name>